<dbReference type="InParanoid" id="A0A0C3D9M3"/>
<dbReference type="AlphaFoldDB" id="A0A0C3D9M3"/>
<proteinExistence type="predicted"/>
<dbReference type="HOGENOM" id="CLU_2251645_0_0_1"/>
<sequence length="104" mass="10672">MQCPSIIYMHASSSVSPSASRSESWTSRGSTPTVCCIGWCWSNEYGNITGRRTSIEALPSSARPSISLATTTVLSLGALIESVNGVLTSSGLISGCLSPLGSSG</sequence>
<dbReference type="Proteomes" id="UP000053989">
    <property type="component" value="Unassembled WGS sequence"/>
</dbReference>
<evidence type="ECO:0000256" key="1">
    <source>
        <dbReference type="SAM" id="MobiDB-lite"/>
    </source>
</evidence>
<evidence type="ECO:0000313" key="3">
    <source>
        <dbReference type="Proteomes" id="UP000053989"/>
    </source>
</evidence>
<dbReference type="EMBL" id="KN822199">
    <property type="protein sequence ID" value="KIM52811.1"/>
    <property type="molecule type" value="Genomic_DNA"/>
</dbReference>
<reference evidence="2 3" key="1">
    <citation type="submission" date="2014-04" db="EMBL/GenBank/DDBJ databases">
        <authorList>
            <consortium name="DOE Joint Genome Institute"/>
            <person name="Kuo A."/>
            <person name="Kohler A."/>
            <person name="Nagy L.G."/>
            <person name="Floudas D."/>
            <person name="Copeland A."/>
            <person name="Barry K.W."/>
            <person name="Cichocki N."/>
            <person name="Veneault-Fourrey C."/>
            <person name="LaButti K."/>
            <person name="Lindquist E.A."/>
            <person name="Lipzen A."/>
            <person name="Lundell T."/>
            <person name="Morin E."/>
            <person name="Murat C."/>
            <person name="Sun H."/>
            <person name="Tunlid A."/>
            <person name="Henrissat B."/>
            <person name="Grigoriev I.V."/>
            <person name="Hibbett D.S."/>
            <person name="Martin F."/>
            <person name="Nordberg H.P."/>
            <person name="Cantor M.N."/>
            <person name="Hua S.X."/>
        </authorList>
    </citation>
    <scope>NUCLEOTIDE SEQUENCE [LARGE SCALE GENOMIC DNA]</scope>
    <source>
        <strain evidence="2 3">Foug A</strain>
    </source>
</reference>
<protein>
    <submittedName>
        <fullName evidence="2">Uncharacterized protein</fullName>
    </submittedName>
</protein>
<gene>
    <name evidence="2" type="ORF">SCLCIDRAFT_486976</name>
</gene>
<name>A0A0C3D9M3_9AGAM</name>
<feature type="compositionally biased region" description="Low complexity" evidence="1">
    <location>
        <begin position="12"/>
        <end position="24"/>
    </location>
</feature>
<accession>A0A0C3D9M3</accession>
<reference evidence="3" key="2">
    <citation type="submission" date="2015-01" db="EMBL/GenBank/DDBJ databases">
        <title>Evolutionary Origins and Diversification of the Mycorrhizal Mutualists.</title>
        <authorList>
            <consortium name="DOE Joint Genome Institute"/>
            <consortium name="Mycorrhizal Genomics Consortium"/>
            <person name="Kohler A."/>
            <person name="Kuo A."/>
            <person name="Nagy L.G."/>
            <person name="Floudas D."/>
            <person name="Copeland A."/>
            <person name="Barry K.W."/>
            <person name="Cichocki N."/>
            <person name="Veneault-Fourrey C."/>
            <person name="LaButti K."/>
            <person name="Lindquist E.A."/>
            <person name="Lipzen A."/>
            <person name="Lundell T."/>
            <person name="Morin E."/>
            <person name="Murat C."/>
            <person name="Riley R."/>
            <person name="Ohm R."/>
            <person name="Sun H."/>
            <person name="Tunlid A."/>
            <person name="Henrissat B."/>
            <person name="Grigoriev I.V."/>
            <person name="Hibbett D.S."/>
            <person name="Martin F."/>
        </authorList>
    </citation>
    <scope>NUCLEOTIDE SEQUENCE [LARGE SCALE GENOMIC DNA]</scope>
    <source>
        <strain evidence="3">Foug A</strain>
    </source>
</reference>
<keyword evidence="3" id="KW-1185">Reference proteome</keyword>
<evidence type="ECO:0000313" key="2">
    <source>
        <dbReference type="EMBL" id="KIM52811.1"/>
    </source>
</evidence>
<feature type="region of interest" description="Disordered" evidence="1">
    <location>
        <begin position="11"/>
        <end position="31"/>
    </location>
</feature>
<organism evidence="2 3">
    <name type="scientific">Scleroderma citrinum Foug A</name>
    <dbReference type="NCBI Taxonomy" id="1036808"/>
    <lineage>
        <taxon>Eukaryota</taxon>
        <taxon>Fungi</taxon>
        <taxon>Dikarya</taxon>
        <taxon>Basidiomycota</taxon>
        <taxon>Agaricomycotina</taxon>
        <taxon>Agaricomycetes</taxon>
        <taxon>Agaricomycetidae</taxon>
        <taxon>Boletales</taxon>
        <taxon>Sclerodermatineae</taxon>
        <taxon>Sclerodermataceae</taxon>
        <taxon>Scleroderma</taxon>
    </lineage>
</organism>